<dbReference type="AlphaFoldDB" id="A0A7C8NJ09"/>
<dbReference type="EMBL" id="WIQW01000005">
    <property type="protein sequence ID" value="KAF3110493.1"/>
    <property type="molecule type" value="Genomic_DNA"/>
</dbReference>
<gene>
    <name evidence="1" type="ORF">TWF102_008070</name>
</gene>
<organism evidence="1 2">
    <name type="scientific">Orbilia oligospora</name>
    <name type="common">Nematode-trapping fungus</name>
    <name type="synonym">Arthrobotrys oligospora</name>
    <dbReference type="NCBI Taxonomy" id="2813651"/>
    <lineage>
        <taxon>Eukaryota</taxon>
        <taxon>Fungi</taxon>
        <taxon>Dikarya</taxon>
        <taxon>Ascomycota</taxon>
        <taxon>Pezizomycotina</taxon>
        <taxon>Orbiliomycetes</taxon>
        <taxon>Orbiliales</taxon>
        <taxon>Orbiliaceae</taxon>
        <taxon>Orbilia</taxon>
    </lineage>
</organism>
<dbReference type="PANTHER" id="PTHR36182">
    <property type="entry name" value="PROTEIN, PUTATIVE (AFU_ORTHOLOGUE AFUA_6G10930)-RELATED"/>
    <property type="match status" value="1"/>
</dbReference>
<evidence type="ECO:0000313" key="1">
    <source>
        <dbReference type="EMBL" id="KAF3110493.1"/>
    </source>
</evidence>
<accession>A0A7C8NJ09</accession>
<protein>
    <recommendedName>
        <fullName evidence="3">Lytic polysaccharide monooxygenase</fullName>
    </recommendedName>
</protein>
<evidence type="ECO:0000313" key="2">
    <source>
        <dbReference type="Proteomes" id="UP000475325"/>
    </source>
</evidence>
<comment type="caution">
    <text evidence="1">The sequence shown here is derived from an EMBL/GenBank/DDBJ whole genome shotgun (WGS) entry which is preliminary data.</text>
</comment>
<evidence type="ECO:0008006" key="3">
    <source>
        <dbReference type="Google" id="ProtNLM"/>
    </source>
</evidence>
<dbReference type="Proteomes" id="UP000475325">
    <property type="component" value="Unassembled WGS sequence"/>
</dbReference>
<name>A0A7C8NJ09_ORBOL</name>
<sequence>MGQIFLKSPSPIWPDEMTLDDRLSPLKPDGSDFPCKNIHHNFKHNHYGETVWQAGSTVSVVLGGSGVLSAEGGSCQFSLSHDLHHDFRVLKSIVGGCPTSAYGTLGEGYPLYIPAEIPSGKAVFAWTWFNSIGEPTMHMNCAPITIHNPEQKKWLNYVINLPQIFMANIGNCKLKEGSDVIFPESDISPLARSPEQPPEACFSHTSHLSSATGINTVQEQISRTVGISFIGGSTQTPVKSLLSSRCSDKATTSKKTTSTPCSLQEFDSSSFMTVISTKGTSSRFFQSSSTKTETLKSNTVKSTPVSTRAIVSTLMSMISVSSSSTTSNTQNCEFSEPLLVSNFATGTTELIKTVSTGVLSQTSGTVKDNSEGRITATLSETCACT</sequence>
<reference evidence="1 2" key="1">
    <citation type="submission" date="2019-06" db="EMBL/GenBank/DDBJ databases">
        <authorList>
            <person name="Palmer J.M."/>
        </authorList>
    </citation>
    <scope>NUCLEOTIDE SEQUENCE [LARGE SCALE GENOMIC DNA]</scope>
    <source>
        <strain evidence="1 2">TWF102</strain>
    </source>
</reference>
<dbReference type="PANTHER" id="PTHR36182:SF1">
    <property type="entry name" value="PROTEIN, PUTATIVE (AFU_ORTHOLOGUE AFUA_6G10930)-RELATED"/>
    <property type="match status" value="1"/>
</dbReference>
<dbReference type="Gene3D" id="2.70.50.70">
    <property type="match status" value="1"/>
</dbReference>
<proteinExistence type="predicted"/>